<feature type="transmembrane region" description="Helical" evidence="1">
    <location>
        <begin position="38"/>
        <end position="57"/>
    </location>
</feature>
<comment type="caution">
    <text evidence="2">The sequence shown here is derived from an EMBL/GenBank/DDBJ whole genome shotgun (WGS) entry which is preliminary data.</text>
</comment>
<accession>A0A7W7GSP9</accession>
<proteinExistence type="predicted"/>
<protein>
    <submittedName>
        <fullName evidence="2">Positive regulator of sigma E activity</fullName>
    </submittedName>
</protein>
<dbReference type="AlphaFoldDB" id="A0A7W7GSP9"/>
<sequence length="61" mass="6677">MSKRANSFITERNATIVYLTTLLALVVAGFLWDFSFAAGLAVATVAMSGAIFMWFALSRKK</sequence>
<dbReference type="RefSeq" id="WP_185037979.1">
    <property type="nucleotide sequence ID" value="NZ_BAABFG010000005.1"/>
</dbReference>
<dbReference type="Proteomes" id="UP000546162">
    <property type="component" value="Unassembled WGS sequence"/>
</dbReference>
<keyword evidence="1" id="KW-1133">Transmembrane helix</keyword>
<keyword evidence="1" id="KW-0812">Transmembrane</keyword>
<organism evidence="2 3">
    <name type="scientific">Actinoplanes octamycinicus</name>
    <dbReference type="NCBI Taxonomy" id="135948"/>
    <lineage>
        <taxon>Bacteria</taxon>
        <taxon>Bacillati</taxon>
        <taxon>Actinomycetota</taxon>
        <taxon>Actinomycetes</taxon>
        <taxon>Micromonosporales</taxon>
        <taxon>Micromonosporaceae</taxon>
        <taxon>Actinoplanes</taxon>
    </lineage>
</organism>
<reference evidence="2 3" key="1">
    <citation type="submission" date="2020-08" db="EMBL/GenBank/DDBJ databases">
        <title>Sequencing the genomes of 1000 actinobacteria strains.</title>
        <authorList>
            <person name="Klenk H.-P."/>
        </authorList>
    </citation>
    <scope>NUCLEOTIDE SEQUENCE [LARGE SCALE GENOMIC DNA]</scope>
    <source>
        <strain evidence="2 3">DSM 45809</strain>
    </source>
</reference>
<evidence type="ECO:0000313" key="3">
    <source>
        <dbReference type="Proteomes" id="UP000546162"/>
    </source>
</evidence>
<gene>
    <name evidence="2" type="ORF">BJY16_001044</name>
</gene>
<keyword evidence="3" id="KW-1185">Reference proteome</keyword>
<dbReference type="EMBL" id="JACHNB010000001">
    <property type="protein sequence ID" value="MBB4737585.1"/>
    <property type="molecule type" value="Genomic_DNA"/>
</dbReference>
<keyword evidence="1" id="KW-0472">Membrane</keyword>
<evidence type="ECO:0000256" key="1">
    <source>
        <dbReference type="SAM" id="Phobius"/>
    </source>
</evidence>
<feature type="transmembrane region" description="Helical" evidence="1">
    <location>
        <begin position="12"/>
        <end position="32"/>
    </location>
</feature>
<evidence type="ECO:0000313" key="2">
    <source>
        <dbReference type="EMBL" id="MBB4737585.1"/>
    </source>
</evidence>
<name>A0A7W7GSP9_9ACTN</name>